<evidence type="ECO:0000313" key="2">
    <source>
        <dbReference type="EMBL" id="CCH44001.1"/>
    </source>
</evidence>
<sequence length="187" mass="20781">MSPIFKFLSLFTAITIILSTFISPASAFGGEKRTDIQKERNLNKNMKQLDNLFKTKGRGRKGAAPKRNNINIQTVGSKVDSLKRKLENKDKNVGDALKKDSPNRFIISSGAKEFKATKDEAATITPVQPKRTVDNYKRNQPTPTPNTKDIMNIESSGYLQRYQNLAMDKLGQVYNGVSAKVNSAIKG</sequence>
<dbReference type="Proteomes" id="UP000009328">
    <property type="component" value="Unassembled WGS sequence"/>
</dbReference>
<feature type="signal peptide" evidence="1">
    <location>
        <begin position="1"/>
        <end position="27"/>
    </location>
</feature>
<dbReference type="EMBL" id="CAIF01000100">
    <property type="protein sequence ID" value="CCH44001.1"/>
    <property type="molecule type" value="Genomic_DNA"/>
</dbReference>
<dbReference type="AlphaFoldDB" id="K0KLX6"/>
<keyword evidence="1" id="KW-0732">Signal</keyword>
<feature type="chain" id="PRO_5003834396" evidence="1">
    <location>
        <begin position="28"/>
        <end position="187"/>
    </location>
</feature>
<protein>
    <submittedName>
        <fullName evidence="2">Secreted protein</fullName>
    </submittedName>
</protein>
<dbReference type="InParanoid" id="K0KLX6"/>
<proteinExistence type="predicted"/>
<reference evidence="2 3" key="1">
    <citation type="journal article" date="2012" name="Eukaryot. Cell">
        <title>Draft genome sequence of Wickerhamomyces ciferrii NRRL Y-1031 F-60-10.</title>
        <authorList>
            <person name="Schneider J."/>
            <person name="Andrea H."/>
            <person name="Blom J."/>
            <person name="Jaenicke S."/>
            <person name="Ruckert C."/>
            <person name="Schorsch C."/>
            <person name="Szczepanowski R."/>
            <person name="Farwick M."/>
            <person name="Goesmann A."/>
            <person name="Puhler A."/>
            <person name="Schaffer S."/>
            <person name="Tauch A."/>
            <person name="Kohler T."/>
            <person name="Brinkrolf K."/>
        </authorList>
    </citation>
    <scope>NUCLEOTIDE SEQUENCE [LARGE SCALE GENOMIC DNA]</scope>
    <source>
        <strain evidence="3">ATCC 14091 / BCRC 22168 / CBS 111 / JCM 3599 / NBRC 0793 / NRRL Y-1031 F-60-10</strain>
    </source>
</reference>
<evidence type="ECO:0000313" key="3">
    <source>
        <dbReference type="Proteomes" id="UP000009328"/>
    </source>
</evidence>
<organism evidence="2 3">
    <name type="scientific">Wickerhamomyces ciferrii (strain ATCC 14091 / BCRC 22168 / CBS 111 / JCM 3599 / NBRC 0793 / NRRL Y-1031 F-60-10)</name>
    <name type="common">Yeast</name>
    <name type="synonym">Pichia ciferrii</name>
    <dbReference type="NCBI Taxonomy" id="1206466"/>
    <lineage>
        <taxon>Eukaryota</taxon>
        <taxon>Fungi</taxon>
        <taxon>Dikarya</taxon>
        <taxon>Ascomycota</taxon>
        <taxon>Saccharomycotina</taxon>
        <taxon>Saccharomycetes</taxon>
        <taxon>Phaffomycetales</taxon>
        <taxon>Wickerhamomycetaceae</taxon>
        <taxon>Wickerhamomyces</taxon>
    </lineage>
</organism>
<evidence type="ECO:0000256" key="1">
    <source>
        <dbReference type="SAM" id="SignalP"/>
    </source>
</evidence>
<keyword evidence="3" id="KW-1185">Reference proteome</keyword>
<gene>
    <name evidence="2" type="ORF">BN7_3556</name>
</gene>
<accession>K0KLX6</accession>
<name>K0KLX6_WICCF</name>
<dbReference type="HOGENOM" id="CLU_1448784_0_0_1"/>
<comment type="caution">
    <text evidence="2">The sequence shown here is derived from an EMBL/GenBank/DDBJ whole genome shotgun (WGS) entry which is preliminary data.</text>
</comment>